<feature type="domain" description="PilZ" evidence="1">
    <location>
        <begin position="3"/>
        <end position="78"/>
    </location>
</feature>
<gene>
    <name evidence="2" type="ORF">SAMN05444158_0953</name>
</gene>
<evidence type="ECO:0000313" key="3">
    <source>
        <dbReference type="Proteomes" id="UP000243904"/>
    </source>
</evidence>
<sequence>MEEKRVAPRHRVLKAGTIEFGGGAIDCTVRNVSHVGAALEVTSPVGIPEKFTLVIPSDGLHCGCRVIYRRERRIGVKFD</sequence>
<evidence type="ECO:0000259" key="1">
    <source>
        <dbReference type="Pfam" id="PF07238"/>
    </source>
</evidence>
<dbReference type="GO" id="GO:0035438">
    <property type="term" value="F:cyclic-di-GMP binding"/>
    <property type="evidence" value="ECO:0007669"/>
    <property type="project" value="InterPro"/>
</dbReference>
<keyword evidence="3" id="KW-1185">Reference proteome</keyword>
<dbReference type="InterPro" id="IPR009875">
    <property type="entry name" value="PilZ_domain"/>
</dbReference>
<dbReference type="Proteomes" id="UP000243904">
    <property type="component" value="Chromosome I"/>
</dbReference>
<dbReference type="SUPFAM" id="SSF141371">
    <property type="entry name" value="PilZ domain-like"/>
    <property type="match status" value="1"/>
</dbReference>
<accession>A0A1H1PB67</accession>
<organism evidence="2 3">
    <name type="scientific">Bradyrhizobium canariense</name>
    <dbReference type="NCBI Taxonomy" id="255045"/>
    <lineage>
        <taxon>Bacteria</taxon>
        <taxon>Pseudomonadati</taxon>
        <taxon>Pseudomonadota</taxon>
        <taxon>Alphaproteobacteria</taxon>
        <taxon>Hyphomicrobiales</taxon>
        <taxon>Nitrobacteraceae</taxon>
        <taxon>Bradyrhizobium</taxon>
    </lineage>
</organism>
<protein>
    <submittedName>
        <fullName evidence="2">PilZ domain-containing protein</fullName>
    </submittedName>
</protein>
<dbReference type="EMBL" id="LT629750">
    <property type="protein sequence ID" value="SDS08462.1"/>
    <property type="molecule type" value="Genomic_DNA"/>
</dbReference>
<name>A0A1H1PB67_9BRAD</name>
<evidence type="ECO:0000313" key="2">
    <source>
        <dbReference type="EMBL" id="SDS08462.1"/>
    </source>
</evidence>
<dbReference type="Gene3D" id="2.40.10.220">
    <property type="entry name" value="predicted glycosyltransferase like domains"/>
    <property type="match status" value="1"/>
</dbReference>
<dbReference type="Pfam" id="PF07238">
    <property type="entry name" value="PilZ"/>
    <property type="match status" value="1"/>
</dbReference>
<proteinExistence type="predicted"/>
<dbReference type="AlphaFoldDB" id="A0A1H1PB67"/>
<dbReference type="RefSeq" id="WP_146690984.1">
    <property type="nucleotide sequence ID" value="NZ_LT629750.1"/>
</dbReference>
<reference evidence="3" key="1">
    <citation type="submission" date="2016-10" db="EMBL/GenBank/DDBJ databases">
        <authorList>
            <person name="Varghese N."/>
            <person name="Submissions S."/>
        </authorList>
    </citation>
    <scope>NUCLEOTIDE SEQUENCE [LARGE SCALE GENOMIC DNA]</scope>
    <source>
        <strain evidence="3">GAS369</strain>
    </source>
</reference>